<accession>A0A8K0D105</accession>
<dbReference type="AlphaFoldDB" id="A0A8K0D105"/>
<dbReference type="OrthoDB" id="6742320at2759"/>
<comment type="caution">
    <text evidence="1">The sequence shown here is derived from an EMBL/GenBank/DDBJ whole genome shotgun (WGS) entry which is preliminary data.</text>
</comment>
<protein>
    <recommendedName>
        <fullName evidence="3">FLYWCH-type domain-containing protein</fullName>
    </recommendedName>
</protein>
<dbReference type="Proteomes" id="UP000801492">
    <property type="component" value="Unassembled WGS sequence"/>
</dbReference>
<proteinExistence type="predicted"/>
<evidence type="ECO:0008006" key="3">
    <source>
        <dbReference type="Google" id="ProtNLM"/>
    </source>
</evidence>
<dbReference type="Gene3D" id="2.20.25.240">
    <property type="match status" value="1"/>
</dbReference>
<reference evidence="1" key="1">
    <citation type="submission" date="2019-08" db="EMBL/GenBank/DDBJ databases">
        <title>The genome of the North American firefly Photinus pyralis.</title>
        <authorList>
            <consortium name="Photinus pyralis genome working group"/>
            <person name="Fallon T.R."/>
            <person name="Sander Lower S.E."/>
            <person name="Weng J.-K."/>
        </authorList>
    </citation>
    <scope>NUCLEOTIDE SEQUENCE</scope>
    <source>
        <strain evidence="1">TRF0915ILg1</strain>
        <tissue evidence="1">Whole body</tissue>
    </source>
</reference>
<evidence type="ECO:0000313" key="1">
    <source>
        <dbReference type="EMBL" id="KAF2894112.1"/>
    </source>
</evidence>
<evidence type="ECO:0000313" key="2">
    <source>
        <dbReference type="Proteomes" id="UP000801492"/>
    </source>
</evidence>
<name>A0A8K0D105_IGNLU</name>
<sequence length="105" mass="12368">YLRCLEYKRLGCHARAIIPCDGSIQDIKIKKPHNHPPDYTAEEKIVFLRELKEVLEQNPYESIKNLYTALSNTYPNAAREIPFHVIRHKMNRWRRNVIAPTTTPL</sequence>
<organism evidence="1 2">
    <name type="scientific">Ignelater luminosus</name>
    <name type="common">Cucubano</name>
    <name type="synonym">Pyrophorus luminosus</name>
    <dbReference type="NCBI Taxonomy" id="2038154"/>
    <lineage>
        <taxon>Eukaryota</taxon>
        <taxon>Metazoa</taxon>
        <taxon>Ecdysozoa</taxon>
        <taxon>Arthropoda</taxon>
        <taxon>Hexapoda</taxon>
        <taxon>Insecta</taxon>
        <taxon>Pterygota</taxon>
        <taxon>Neoptera</taxon>
        <taxon>Endopterygota</taxon>
        <taxon>Coleoptera</taxon>
        <taxon>Polyphaga</taxon>
        <taxon>Elateriformia</taxon>
        <taxon>Elateroidea</taxon>
        <taxon>Elateridae</taxon>
        <taxon>Agrypninae</taxon>
        <taxon>Pyrophorini</taxon>
        <taxon>Ignelater</taxon>
    </lineage>
</organism>
<feature type="non-terminal residue" evidence="1">
    <location>
        <position position="105"/>
    </location>
</feature>
<dbReference type="EMBL" id="VTPC01007337">
    <property type="protein sequence ID" value="KAF2894112.1"/>
    <property type="molecule type" value="Genomic_DNA"/>
</dbReference>
<gene>
    <name evidence="1" type="ORF">ILUMI_12059</name>
</gene>
<keyword evidence="2" id="KW-1185">Reference proteome</keyword>